<comment type="caution">
    <text evidence="2">The sequence shown here is derived from an EMBL/GenBank/DDBJ whole genome shotgun (WGS) entry which is preliminary data.</text>
</comment>
<dbReference type="Proteomes" id="UP000664991">
    <property type="component" value="Unassembled WGS sequence"/>
</dbReference>
<feature type="compositionally biased region" description="Basic and acidic residues" evidence="1">
    <location>
        <begin position="56"/>
        <end position="73"/>
    </location>
</feature>
<proteinExistence type="predicted"/>
<dbReference type="AlphaFoldDB" id="A0A836CYU2"/>
<dbReference type="EMBL" id="JAEMGP010000010">
    <property type="protein sequence ID" value="KAG5204378.1"/>
    <property type="molecule type" value="Genomic_DNA"/>
</dbReference>
<sequence>MDKDGTATHRRHRPGPGAPPLGVGPAHLKAASEVQRSRSVGGLLQKGDPPSCIKRLCKEPESEDPGKDVRSEAEDASCQASLEDKQDGGQDACGQAPEDAKVEEASTRREQPAGGEDGDECTPEDKKPSVFVEIDLGDRAEEVVTCITKEEKRSQKDMGDVSEDEARFLPESELCRLGPLPALLGPRAMPVVTLPVTATAASAEKAGSCCAGLSCLLGENLLGTTHG</sequence>
<organism evidence="2 3">
    <name type="scientific">Ovis aries</name>
    <name type="common">Sheep</name>
    <dbReference type="NCBI Taxonomy" id="9940"/>
    <lineage>
        <taxon>Eukaryota</taxon>
        <taxon>Metazoa</taxon>
        <taxon>Chordata</taxon>
        <taxon>Craniata</taxon>
        <taxon>Vertebrata</taxon>
        <taxon>Euteleostomi</taxon>
        <taxon>Mammalia</taxon>
        <taxon>Eutheria</taxon>
        <taxon>Laurasiatheria</taxon>
        <taxon>Artiodactyla</taxon>
        <taxon>Ruminantia</taxon>
        <taxon>Pecora</taxon>
        <taxon>Bovidae</taxon>
        <taxon>Caprinae</taxon>
        <taxon>Ovis</taxon>
    </lineage>
</organism>
<gene>
    <name evidence="2" type="ORF">JEQ12_002354</name>
</gene>
<protein>
    <submittedName>
        <fullName evidence="2">Uncharacterized protein</fullName>
    </submittedName>
</protein>
<dbReference type="PANTHER" id="PTHR39223:SF1">
    <property type="entry name" value="RIKEN CDNA 1700029H14 GENE"/>
    <property type="match status" value="1"/>
</dbReference>
<dbReference type="InterPro" id="IPR040020">
    <property type="entry name" value="C13orf46-like"/>
</dbReference>
<evidence type="ECO:0000313" key="2">
    <source>
        <dbReference type="EMBL" id="KAG5204378.1"/>
    </source>
</evidence>
<dbReference type="PANTHER" id="PTHR39223">
    <property type="entry name" value="RIKEN CDNA 1700029H14 GENE"/>
    <property type="match status" value="1"/>
</dbReference>
<reference evidence="2 3" key="1">
    <citation type="submission" date="2020-12" db="EMBL/GenBank/DDBJ databases">
        <title>De novo assembly of Tibetan sheep genome.</title>
        <authorList>
            <person name="Li X."/>
        </authorList>
    </citation>
    <scope>NUCLEOTIDE SEQUENCE [LARGE SCALE GENOMIC DNA]</scope>
    <source>
        <tissue evidence="2">Heart</tissue>
    </source>
</reference>
<evidence type="ECO:0000313" key="3">
    <source>
        <dbReference type="Proteomes" id="UP000664991"/>
    </source>
</evidence>
<feature type="region of interest" description="Disordered" evidence="1">
    <location>
        <begin position="1"/>
        <end position="130"/>
    </location>
</feature>
<accession>A0A836CYU2</accession>
<name>A0A836CYU2_SHEEP</name>
<evidence type="ECO:0000256" key="1">
    <source>
        <dbReference type="SAM" id="MobiDB-lite"/>
    </source>
</evidence>
<feature type="compositionally biased region" description="Basic and acidic residues" evidence="1">
    <location>
        <begin position="98"/>
        <end position="111"/>
    </location>
</feature>